<reference evidence="2" key="3">
    <citation type="submission" date="2017-10" db="EMBL/GenBank/DDBJ databases">
        <authorList>
            <person name="Vrbovska V."/>
            <person name="Kovarovic V."/>
            <person name="Indrakova A."/>
        </authorList>
    </citation>
    <scope>NUCLEOTIDE SEQUENCE</scope>
    <source>
        <strain evidence="2">CCM 8730</strain>
    </source>
</reference>
<keyword evidence="1" id="KW-0472">Membrane</keyword>
<dbReference type="Proteomes" id="UP000223828">
    <property type="component" value="Unassembled WGS sequence"/>
</dbReference>
<evidence type="ECO:0000313" key="5">
    <source>
        <dbReference type="Proteomes" id="UP001056588"/>
    </source>
</evidence>
<protein>
    <submittedName>
        <fullName evidence="2">Uncharacterized protein</fullName>
    </submittedName>
</protein>
<sequence length="76" mass="8061">MIKFLYISLVCGLLSGAGIFLKTDIFPSMVIPMIFGVIGIISALITIPDKEISGMLKFGGVLINIMPIMGALTLTS</sequence>
<keyword evidence="1" id="KW-1133">Transmembrane helix</keyword>
<dbReference type="EMBL" id="CP093217">
    <property type="protein sequence ID" value="UQW82265.1"/>
    <property type="molecule type" value="Genomic_DNA"/>
</dbReference>
<keyword evidence="5" id="KW-1185">Reference proteome</keyword>
<feature type="transmembrane region" description="Helical" evidence="1">
    <location>
        <begin position="54"/>
        <end position="74"/>
    </location>
</feature>
<proteinExistence type="predicted"/>
<evidence type="ECO:0000313" key="3">
    <source>
        <dbReference type="EMBL" id="UQW82265.1"/>
    </source>
</evidence>
<evidence type="ECO:0000256" key="1">
    <source>
        <dbReference type="SAM" id="Phobius"/>
    </source>
</evidence>
<reference evidence="2" key="1">
    <citation type="journal article" date="2017" name="Appl. Environ. Microbiol.">
        <title>Staphylococcus edaphicus sp. nov., isolated in Antarctica, harbours mecC gene and genomic islands with suspected role in adaptation to extreme environment.</title>
        <authorList>
            <person name="Pantucek R."/>
            <person name="Sedlacek I."/>
            <person name="Indrakova A."/>
            <person name="Vrbovska V."/>
            <person name="Maslanova I."/>
            <person name="Kovarovic V."/>
            <person name="Svec P."/>
            <person name="Kralova S."/>
            <person name="Kristofova L."/>
            <person name="Keklakova J."/>
            <person name="Petras P."/>
            <person name="Doskar J."/>
        </authorList>
    </citation>
    <scope>NUCLEOTIDE SEQUENCE</scope>
    <source>
        <strain evidence="2">CCM 8730</strain>
    </source>
</reference>
<reference evidence="4" key="2">
    <citation type="submission" date="2017-10" db="EMBL/GenBank/DDBJ databases">
        <title>Staphylococcus edaphicus sp. nov., isolated in Antarctica, harbouring mecC gene and genomic islands essential in adaptation to extreme environment.</title>
        <authorList>
            <person name="Pantucek R."/>
            <person name="Sedlacek I."/>
            <person name="Indrakova A."/>
            <person name="Vrbovska V."/>
            <person name="Maslanova I."/>
            <person name="Kovarovic V."/>
            <person name="Svec P."/>
            <person name="Kralova S."/>
            <person name="Kristofova L."/>
            <person name="Keklakova J."/>
            <person name="Petras P."/>
            <person name="Doskar J."/>
        </authorList>
    </citation>
    <scope>NUCLEOTIDE SEQUENCE [LARGE SCALE GENOMIC DNA]</scope>
    <source>
        <strain evidence="4">CCM 5085</strain>
    </source>
</reference>
<dbReference type="Proteomes" id="UP001056588">
    <property type="component" value="Chromosome"/>
</dbReference>
<dbReference type="RefSeq" id="WP_099090823.1">
    <property type="nucleotide sequence ID" value="NZ_CP093217.1"/>
</dbReference>
<dbReference type="AlphaFoldDB" id="A0A2C6WLW7"/>
<name>A0A2C6WLW7_9STAP</name>
<accession>A0A2C6WLW7</accession>
<keyword evidence="1" id="KW-0812">Transmembrane</keyword>
<dbReference type="EMBL" id="MRZN01000017">
    <property type="protein sequence ID" value="PHK49075.1"/>
    <property type="molecule type" value="Genomic_DNA"/>
</dbReference>
<reference evidence="3" key="4">
    <citation type="submission" date="2022-03" db="EMBL/GenBank/DDBJ databases">
        <title>Complete Genome Sequence of Staphylococcus edaphicus strain CCM 8731.</title>
        <authorList>
            <person name="Rimmer C.O."/>
            <person name="Thomas J.C."/>
        </authorList>
    </citation>
    <scope>NUCLEOTIDE SEQUENCE</scope>
    <source>
        <strain evidence="3">CCM 8731</strain>
    </source>
</reference>
<dbReference type="OrthoDB" id="2413326at2"/>
<organism evidence="2 4">
    <name type="scientific">Staphylococcus edaphicus</name>
    <dbReference type="NCBI Taxonomy" id="1955013"/>
    <lineage>
        <taxon>Bacteria</taxon>
        <taxon>Bacillati</taxon>
        <taxon>Bacillota</taxon>
        <taxon>Bacilli</taxon>
        <taxon>Bacillales</taxon>
        <taxon>Staphylococcaceae</taxon>
        <taxon>Staphylococcus</taxon>
    </lineage>
</organism>
<evidence type="ECO:0000313" key="2">
    <source>
        <dbReference type="EMBL" id="PHK49075.1"/>
    </source>
</evidence>
<feature type="transmembrane region" description="Helical" evidence="1">
    <location>
        <begin position="26"/>
        <end position="47"/>
    </location>
</feature>
<gene>
    <name evidence="2" type="ORF">BTJ66_10025</name>
    <name evidence="3" type="ORF">MNY58_03975</name>
</gene>
<evidence type="ECO:0000313" key="4">
    <source>
        <dbReference type="Proteomes" id="UP000223828"/>
    </source>
</evidence>